<dbReference type="EMBL" id="BGPR01132395">
    <property type="protein sequence ID" value="GBN48969.1"/>
    <property type="molecule type" value="Genomic_DNA"/>
</dbReference>
<gene>
    <name evidence="3" type="ORF">AVEN_171951_1</name>
    <name evidence="2" type="ORF">AVEN_24767_1</name>
</gene>
<reference evidence="2 4" key="1">
    <citation type="journal article" date="2019" name="Sci. Rep.">
        <title>Orb-weaving spider Araneus ventricosus genome elucidates the spidroin gene catalogue.</title>
        <authorList>
            <person name="Kono N."/>
            <person name="Nakamura H."/>
            <person name="Ohtoshi R."/>
            <person name="Moran D.A.P."/>
            <person name="Shinohara A."/>
            <person name="Yoshida Y."/>
            <person name="Fujiwara M."/>
            <person name="Mori M."/>
            <person name="Tomita M."/>
            <person name="Arakawa K."/>
        </authorList>
    </citation>
    <scope>NUCLEOTIDE SEQUENCE [LARGE SCALE GENOMIC DNA]</scope>
</reference>
<dbReference type="InterPro" id="IPR002821">
    <property type="entry name" value="Hydantoinase_A"/>
</dbReference>
<name>A0A4Y2PAD5_ARAVE</name>
<evidence type="ECO:0000313" key="3">
    <source>
        <dbReference type="EMBL" id="GBN48969.1"/>
    </source>
</evidence>
<evidence type="ECO:0000313" key="4">
    <source>
        <dbReference type="Proteomes" id="UP000499080"/>
    </source>
</evidence>
<organism evidence="2 4">
    <name type="scientific">Araneus ventricosus</name>
    <name type="common">Orbweaver spider</name>
    <name type="synonym">Epeira ventricosa</name>
    <dbReference type="NCBI Taxonomy" id="182803"/>
    <lineage>
        <taxon>Eukaryota</taxon>
        <taxon>Metazoa</taxon>
        <taxon>Ecdysozoa</taxon>
        <taxon>Arthropoda</taxon>
        <taxon>Chelicerata</taxon>
        <taxon>Arachnida</taxon>
        <taxon>Araneae</taxon>
        <taxon>Araneomorphae</taxon>
        <taxon>Entelegynae</taxon>
        <taxon>Araneoidea</taxon>
        <taxon>Araneidae</taxon>
        <taxon>Araneus</taxon>
    </lineage>
</organism>
<dbReference type="Pfam" id="PF01968">
    <property type="entry name" value="Hydantoinase_A"/>
    <property type="match status" value="1"/>
</dbReference>
<keyword evidence="4" id="KW-1185">Reference proteome</keyword>
<evidence type="ECO:0000259" key="1">
    <source>
        <dbReference type="Pfam" id="PF01968"/>
    </source>
</evidence>
<dbReference type="EMBL" id="BGPR01132375">
    <property type="protein sequence ID" value="GBN48925.1"/>
    <property type="molecule type" value="Genomic_DNA"/>
</dbReference>
<dbReference type="GO" id="GO:0016787">
    <property type="term" value="F:hydrolase activity"/>
    <property type="evidence" value="ECO:0007669"/>
    <property type="project" value="InterPro"/>
</dbReference>
<proteinExistence type="predicted"/>
<comment type="caution">
    <text evidence="2">The sequence shown here is derived from an EMBL/GenBank/DDBJ whole genome shotgun (WGS) entry which is preliminary data.</text>
</comment>
<dbReference type="AlphaFoldDB" id="A0A4Y2PAD5"/>
<dbReference type="OrthoDB" id="3643at2759"/>
<feature type="non-terminal residue" evidence="2">
    <location>
        <position position="1"/>
    </location>
</feature>
<accession>A0A4Y2PAD5</accession>
<sequence length="104" mass="11222">FCGSRAILSGPAGGVVGYSKTTYGKHSNLPVIGFDMGGRRKINQELSERQTRAAESFAPPRIEILHIEQLTACSRKKKATLSAIEIRTPRAAPGAALAWLVFLI</sequence>
<feature type="domain" description="Hydantoinase A/oxoprolinase" evidence="1">
    <location>
        <begin position="5"/>
        <end position="38"/>
    </location>
</feature>
<dbReference type="Proteomes" id="UP000499080">
    <property type="component" value="Unassembled WGS sequence"/>
</dbReference>
<evidence type="ECO:0000313" key="2">
    <source>
        <dbReference type="EMBL" id="GBN48925.1"/>
    </source>
</evidence>
<protein>
    <recommendedName>
        <fullName evidence="1">Hydantoinase A/oxoprolinase domain-containing protein</fullName>
    </recommendedName>
</protein>